<evidence type="ECO:0000256" key="3">
    <source>
        <dbReference type="ARBA" id="ARBA00022694"/>
    </source>
</evidence>
<evidence type="ECO:0000256" key="9">
    <source>
        <dbReference type="ARBA" id="ARBA00023134"/>
    </source>
</evidence>
<dbReference type="InterPro" id="IPR027266">
    <property type="entry name" value="TrmE/GcvT-like"/>
</dbReference>
<evidence type="ECO:0000256" key="4">
    <source>
        <dbReference type="ARBA" id="ARBA00022723"/>
    </source>
</evidence>
<dbReference type="RefSeq" id="WP_126052475.1">
    <property type="nucleotide sequence ID" value="NZ_QYTV02000015.1"/>
</dbReference>
<dbReference type="InterPro" id="IPR027368">
    <property type="entry name" value="MnmE_dom2"/>
</dbReference>
<dbReference type="GO" id="GO:0002098">
    <property type="term" value="P:tRNA wobble uridine modification"/>
    <property type="evidence" value="ECO:0007669"/>
    <property type="project" value="TreeGrafter"/>
</dbReference>
<evidence type="ECO:0000259" key="12">
    <source>
        <dbReference type="PROSITE" id="PS51709"/>
    </source>
</evidence>
<dbReference type="GO" id="GO:0003924">
    <property type="term" value="F:GTPase activity"/>
    <property type="evidence" value="ECO:0007669"/>
    <property type="project" value="UniProtKB-UniRule"/>
</dbReference>
<organism evidence="13 14">
    <name type="scientific">Siminovitchia acidinfaciens</name>
    <dbReference type="NCBI Taxonomy" id="2321395"/>
    <lineage>
        <taxon>Bacteria</taxon>
        <taxon>Bacillati</taxon>
        <taxon>Bacillota</taxon>
        <taxon>Bacilli</taxon>
        <taxon>Bacillales</taxon>
        <taxon>Bacillaceae</taxon>
        <taxon>Siminovitchia</taxon>
    </lineage>
</organism>
<dbReference type="Proteomes" id="UP000287156">
    <property type="component" value="Unassembled WGS sequence"/>
</dbReference>
<name>A0A429XTD6_9BACI</name>
<dbReference type="PROSITE" id="PS51709">
    <property type="entry name" value="G_TRME"/>
    <property type="match status" value="1"/>
</dbReference>
<dbReference type="GO" id="GO:0005525">
    <property type="term" value="F:GTP binding"/>
    <property type="evidence" value="ECO:0007669"/>
    <property type="project" value="UniProtKB-UniRule"/>
</dbReference>
<dbReference type="InterPro" id="IPR005225">
    <property type="entry name" value="Small_GTP-bd"/>
</dbReference>
<comment type="similarity">
    <text evidence="1 10 11">Belongs to the TRAFAC class TrmE-Era-EngA-EngB-Septin-like GTPase superfamily. TrmE GTPase family.</text>
</comment>
<feature type="binding site" evidence="10">
    <location>
        <position position="258"/>
    </location>
    <ligand>
        <name>K(+)</name>
        <dbReference type="ChEBI" id="CHEBI:29103"/>
    </ligand>
</feature>
<dbReference type="InterPro" id="IPR025867">
    <property type="entry name" value="MnmE_helical"/>
</dbReference>
<dbReference type="Gene3D" id="1.20.120.430">
    <property type="entry name" value="tRNA modification GTPase MnmE domain 2"/>
    <property type="match status" value="1"/>
</dbReference>
<feature type="binding site" evidence="10">
    <location>
        <position position="238"/>
    </location>
    <ligand>
        <name>Mg(2+)</name>
        <dbReference type="ChEBI" id="CHEBI:18420"/>
    </ligand>
</feature>
<proteinExistence type="inferred from homology"/>
<dbReference type="Gene3D" id="3.40.50.300">
    <property type="entry name" value="P-loop containing nucleotide triphosphate hydrolases"/>
    <property type="match status" value="1"/>
</dbReference>
<evidence type="ECO:0000256" key="11">
    <source>
        <dbReference type="RuleBase" id="RU003313"/>
    </source>
</evidence>
<feature type="binding site" evidence="10">
    <location>
        <position position="234"/>
    </location>
    <ligand>
        <name>K(+)</name>
        <dbReference type="ChEBI" id="CHEBI:29103"/>
    </ligand>
</feature>
<comment type="subcellular location">
    <subcellularLocation>
        <location evidence="10">Cytoplasm</location>
    </subcellularLocation>
</comment>
<accession>A0A429XTD6</accession>
<dbReference type="PRINTS" id="PR00449">
    <property type="entry name" value="RASTRNSFRMNG"/>
</dbReference>
<dbReference type="InterPro" id="IPR006073">
    <property type="entry name" value="GTP-bd"/>
</dbReference>
<feature type="binding site" evidence="10">
    <location>
        <position position="253"/>
    </location>
    <ligand>
        <name>K(+)</name>
        <dbReference type="ChEBI" id="CHEBI:29103"/>
    </ligand>
</feature>
<dbReference type="GO" id="GO:0042802">
    <property type="term" value="F:identical protein binding"/>
    <property type="evidence" value="ECO:0007669"/>
    <property type="project" value="UniProtKB-ARBA"/>
</dbReference>
<keyword evidence="14" id="KW-1185">Reference proteome</keyword>
<evidence type="ECO:0000256" key="7">
    <source>
        <dbReference type="ARBA" id="ARBA00022842"/>
    </source>
</evidence>
<evidence type="ECO:0000256" key="1">
    <source>
        <dbReference type="ARBA" id="ARBA00011043"/>
    </source>
</evidence>
<feature type="binding site" evidence="10">
    <location>
        <begin position="234"/>
        <end position="239"/>
    </location>
    <ligand>
        <name>GTP</name>
        <dbReference type="ChEBI" id="CHEBI:37565"/>
    </ligand>
</feature>
<dbReference type="Pfam" id="PF01926">
    <property type="entry name" value="MMR_HSR1"/>
    <property type="match status" value="1"/>
</dbReference>
<dbReference type="Pfam" id="PF12631">
    <property type="entry name" value="MnmE_helical"/>
    <property type="match status" value="1"/>
</dbReference>
<evidence type="ECO:0000256" key="6">
    <source>
        <dbReference type="ARBA" id="ARBA00022801"/>
    </source>
</evidence>
<feature type="binding site" evidence="10">
    <location>
        <position position="88"/>
    </location>
    <ligand>
        <name>(6S)-5-formyl-5,6,7,8-tetrahydrofolate</name>
        <dbReference type="ChEBI" id="CHEBI:57457"/>
    </ligand>
</feature>
<comment type="cofactor">
    <cofactor evidence="10">
        <name>K(+)</name>
        <dbReference type="ChEBI" id="CHEBI:29103"/>
    </cofactor>
    <text evidence="10">Binds 1 potassium ion per subunit.</text>
</comment>
<dbReference type="OrthoDB" id="9805918at2"/>
<dbReference type="EC" id="3.6.-.-" evidence="10"/>
<keyword evidence="8 10" id="KW-0630">Potassium</keyword>
<dbReference type="EMBL" id="QYTV02000015">
    <property type="protein sequence ID" value="RST70967.1"/>
    <property type="molecule type" value="Genomic_DNA"/>
</dbReference>
<feature type="binding site" evidence="10">
    <location>
        <position position="462"/>
    </location>
    <ligand>
        <name>(6S)-5-formyl-5,6,7,8-tetrahydrofolate</name>
        <dbReference type="ChEBI" id="CHEBI:57457"/>
    </ligand>
</feature>
<feature type="binding site" evidence="10">
    <location>
        <position position="23"/>
    </location>
    <ligand>
        <name>(6S)-5-formyl-5,6,7,8-tetrahydrofolate</name>
        <dbReference type="ChEBI" id="CHEBI:57457"/>
    </ligand>
</feature>
<evidence type="ECO:0000256" key="5">
    <source>
        <dbReference type="ARBA" id="ARBA00022741"/>
    </source>
</evidence>
<dbReference type="HAMAP" id="MF_00379">
    <property type="entry name" value="GTPase_MnmE"/>
    <property type="match status" value="1"/>
</dbReference>
<keyword evidence="2 10" id="KW-0963">Cytoplasm</keyword>
<dbReference type="PANTHER" id="PTHR42714:SF2">
    <property type="entry name" value="TRNA MODIFICATION GTPASE GTPBP3, MITOCHONDRIAL"/>
    <property type="match status" value="1"/>
</dbReference>
<dbReference type="SUPFAM" id="SSF52540">
    <property type="entry name" value="P-loop containing nucleoside triphosphate hydrolases"/>
    <property type="match status" value="1"/>
</dbReference>
<dbReference type="GO" id="GO:0005829">
    <property type="term" value="C:cytosol"/>
    <property type="evidence" value="ECO:0007669"/>
    <property type="project" value="TreeGrafter"/>
</dbReference>
<dbReference type="GO" id="GO:0030488">
    <property type="term" value="P:tRNA methylation"/>
    <property type="evidence" value="ECO:0007669"/>
    <property type="project" value="TreeGrafter"/>
</dbReference>
<evidence type="ECO:0000256" key="8">
    <source>
        <dbReference type="ARBA" id="ARBA00022958"/>
    </source>
</evidence>
<sequence>MLDFDTIAAISTPLGEGGIAIVRISGEEAVEIADKVFRSASGKRLKEMASHTIHYGRLIQPKTEEMIEEVMVSLMRAPRTYTKEDVVEINCHGGMVSVNRVLQLVLNNGARLAEPGEFTKRAFLNGRIDLSQAEAVMDLIRAKTDKAMNVALDQMGGRLSKLITGLRQEILETLAHVEVNIDYPEYDDVEEMTHRMLTEKADHIQKELNKLLKTAEQGKILREGLSTVIIGRPNVGKSSLLNSLVQENKAIVTDIPGTTRDVIEEYVNVRGVPLRLVDTAGIRETEDIVERIGVERSRKVLKEADLILLVLNSAEPFSPEDEQLFAAVEGMDVIVIVNKTDLPKKIDMEQVKKVAGKHRVITTSLLQEEGIDDLEQAIADMFFQGELETGDITYVSNSRHIALLHQALQAIEDVQEGIAVGTPIDIVQIDMTRTWELLGEIIGDTVQESLIDQLFSQFCLGK</sequence>
<keyword evidence="9 10" id="KW-0342">GTP-binding</keyword>
<dbReference type="InterPro" id="IPR031168">
    <property type="entry name" value="G_TrmE"/>
</dbReference>
<keyword evidence="3 10" id="KW-0819">tRNA processing</keyword>
<dbReference type="Gene3D" id="3.30.1360.120">
    <property type="entry name" value="Probable tRNA modification gtpase trme, domain 1"/>
    <property type="match status" value="1"/>
</dbReference>
<feature type="binding site" evidence="10">
    <location>
        <begin position="278"/>
        <end position="281"/>
    </location>
    <ligand>
        <name>GTP</name>
        <dbReference type="ChEBI" id="CHEBI:37565"/>
    </ligand>
</feature>
<keyword evidence="5 10" id="KW-0547">Nucleotide-binding</keyword>
<keyword evidence="7 10" id="KW-0460">Magnesium</keyword>
<dbReference type="AlphaFoldDB" id="A0A429XTD6"/>
<feature type="binding site" evidence="10">
    <location>
        <position position="127"/>
    </location>
    <ligand>
        <name>(6S)-5-formyl-5,6,7,8-tetrahydrofolate</name>
        <dbReference type="ChEBI" id="CHEBI:57457"/>
    </ligand>
</feature>
<feature type="binding site" evidence="10">
    <location>
        <begin position="253"/>
        <end position="259"/>
    </location>
    <ligand>
        <name>GTP</name>
        <dbReference type="ChEBI" id="CHEBI:37565"/>
    </ligand>
</feature>
<dbReference type="FunFam" id="3.40.50.300:FF:000494">
    <property type="entry name" value="tRNA modification GTPase MnmE"/>
    <property type="match status" value="1"/>
</dbReference>
<dbReference type="NCBIfam" id="NF003661">
    <property type="entry name" value="PRK05291.1-3"/>
    <property type="match status" value="1"/>
</dbReference>
<dbReference type="FunFam" id="3.30.1360.120:FF:000003">
    <property type="entry name" value="tRNA modification GTPase MnmE"/>
    <property type="match status" value="1"/>
</dbReference>
<dbReference type="CDD" id="cd04164">
    <property type="entry name" value="trmE"/>
    <property type="match status" value="1"/>
</dbReference>
<evidence type="ECO:0000313" key="14">
    <source>
        <dbReference type="Proteomes" id="UP000287156"/>
    </source>
</evidence>
<comment type="function">
    <text evidence="10">Exhibits a very high intrinsic GTPase hydrolysis rate. Involved in the addition of a carboxymethylaminomethyl (cmnm) group at the wobble position (U34) of certain tRNAs, forming tRNA-cmnm(5)s(2)U34.</text>
</comment>
<dbReference type="NCBIfam" id="TIGR00231">
    <property type="entry name" value="small_GTP"/>
    <property type="match status" value="1"/>
</dbReference>
<dbReference type="NCBIfam" id="TIGR00450">
    <property type="entry name" value="mnmE_trmE_thdF"/>
    <property type="match status" value="1"/>
</dbReference>
<keyword evidence="4 10" id="KW-0479">Metal-binding</keyword>
<evidence type="ECO:0000313" key="13">
    <source>
        <dbReference type="EMBL" id="RST70967.1"/>
    </source>
</evidence>
<gene>
    <name evidence="10 13" type="primary">mnmE</name>
    <name evidence="10" type="synonym">trmE</name>
    <name evidence="13" type="ORF">D4T97_019610</name>
</gene>
<evidence type="ECO:0000256" key="2">
    <source>
        <dbReference type="ARBA" id="ARBA00022490"/>
    </source>
</evidence>
<feature type="binding site" evidence="10">
    <location>
        <position position="259"/>
    </location>
    <ligand>
        <name>Mg(2+)</name>
        <dbReference type="ChEBI" id="CHEBI:18420"/>
    </ligand>
</feature>
<feature type="binding site" evidence="10">
    <location>
        <position position="255"/>
    </location>
    <ligand>
        <name>K(+)</name>
        <dbReference type="ChEBI" id="CHEBI:29103"/>
    </ligand>
</feature>
<keyword evidence="6 10" id="KW-0378">Hydrolase</keyword>
<feature type="domain" description="TrmE-type G" evidence="12">
    <location>
        <begin position="224"/>
        <end position="383"/>
    </location>
</feature>
<protein>
    <recommendedName>
        <fullName evidence="10">tRNA modification GTPase MnmE</fullName>
        <ecNumber evidence="10">3.6.-.-</ecNumber>
    </recommendedName>
</protein>
<dbReference type="GO" id="GO:0046872">
    <property type="term" value="F:metal ion binding"/>
    <property type="evidence" value="ECO:0007669"/>
    <property type="project" value="UniProtKB-KW"/>
</dbReference>
<dbReference type="PANTHER" id="PTHR42714">
    <property type="entry name" value="TRNA MODIFICATION GTPASE GTPBP3"/>
    <property type="match status" value="1"/>
</dbReference>
<dbReference type="CDD" id="cd14858">
    <property type="entry name" value="TrmE_N"/>
    <property type="match status" value="1"/>
</dbReference>
<dbReference type="InterPro" id="IPR027417">
    <property type="entry name" value="P-loop_NTPase"/>
</dbReference>
<comment type="subunit">
    <text evidence="10">Homodimer. Heterotetramer of two MnmE and two MnmG subunits.</text>
</comment>
<dbReference type="InterPro" id="IPR018948">
    <property type="entry name" value="GTP-bd_TrmE_N"/>
</dbReference>
<dbReference type="InterPro" id="IPR004520">
    <property type="entry name" value="GTPase_MnmE"/>
</dbReference>
<comment type="caution">
    <text evidence="10">Lacks conserved residue(s) required for the propagation of feature annotation.</text>
</comment>
<dbReference type="Pfam" id="PF10396">
    <property type="entry name" value="TrmE_N"/>
    <property type="match status" value="1"/>
</dbReference>
<comment type="caution">
    <text evidence="13">The sequence shown here is derived from an EMBL/GenBank/DDBJ whole genome shotgun (WGS) entry which is preliminary data.</text>
</comment>
<evidence type="ECO:0000256" key="10">
    <source>
        <dbReference type="HAMAP-Rule" id="MF_00379"/>
    </source>
</evidence>
<reference evidence="13" key="1">
    <citation type="submission" date="2018-12" db="EMBL/GenBank/DDBJ databases">
        <authorList>
            <person name="Sun L."/>
            <person name="Chen Z."/>
        </authorList>
    </citation>
    <scope>NUCLEOTIDE SEQUENCE [LARGE SCALE GENOMIC DNA]</scope>
    <source>
        <strain evidence="13">3-2-2</strain>
    </source>
</reference>